<keyword evidence="2" id="KW-1185">Reference proteome</keyword>
<dbReference type="EMBL" id="KN837151">
    <property type="protein sequence ID" value="KIJ39536.1"/>
    <property type="molecule type" value="Genomic_DNA"/>
</dbReference>
<dbReference type="AlphaFoldDB" id="A0A0C9VP06"/>
<dbReference type="Proteomes" id="UP000054279">
    <property type="component" value="Unassembled WGS sequence"/>
</dbReference>
<feature type="non-terminal residue" evidence="1">
    <location>
        <position position="85"/>
    </location>
</feature>
<proteinExistence type="predicted"/>
<reference evidence="1 2" key="1">
    <citation type="submission" date="2014-06" db="EMBL/GenBank/DDBJ databases">
        <title>Evolutionary Origins and Diversification of the Mycorrhizal Mutualists.</title>
        <authorList>
            <consortium name="DOE Joint Genome Institute"/>
            <consortium name="Mycorrhizal Genomics Consortium"/>
            <person name="Kohler A."/>
            <person name="Kuo A."/>
            <person name="Nagy L.G."/>
            <person name="Floudas D."/>
            <person name="Copeland A."/>
            <person name="Barry K.W."/>
            <person name="Cichocki N."/>
            <person name="Veneault-Fourrey C."/>
            <person name="LaButti K."/>
            <person name="Lindquist E.A."/>
            <person name="Lipzen A."/>
            <person name="Lundell T."/>
            <person name="Morin E."/>
            <person name="Murat C."/>
            <person name="Riley R."/>
            <person name="Ohm R."/>
            <person name="Sun H."/>
            <person name="Tunlid A."/>
            <person name="Henrissat B."/>
            <person name="Grigoriev I.V."/>
            <person name="Hibbett D.S."/>
            <person name="Martin F."/>
        </authorList>
    </citation>
    <scope>NUCLEOTIDE SEQUENCE [LARGE SCALE GENOMIC DNA]</scope>
    <source>
        <strain evidence="1 2">SS14</strain>
    </source>
</reference>
<evidence type="ECO:0000313" key="2">
    <source>
        <dbReference type="Proteomes" id="UP000054279"/>
    </source>
</evidence>
<name>A0A0C9VP06_SPHS4</name>
<sequence length="85" mass="8797">KTVSPPTPHPLPHVLRPVDALRALAVQITIVKYGVGLAGRGGCCWSGGYCWALRNNIPGAVSSILKTLPGLSIKDNGRLAKAGAV</sequence>
<protein>
    <submittedName>
        <fullName evidence="1">Uncharacterized protein</fullName>
    </submittedName>
</protein>
<organism evidence="1 2">
    <name type="scientific">Sphaerobolus stellatus (strain SS14)</name>
    <dbReference type="NCBI Taxonomy" id="990650"/>
    <lineage>
        <taxon>Eukaryota</taxon>
        <taxon>Fungi</taxon>
        <taxon>Dikarya</taxon>
        <taxon>Basidiomycota</taxon>
        <taxon>Agaricomycotina</taxon>
        <taxon>Agaricomycetes</taxon>
        <taxon>Phallomycetidae</taxon>
        <taxon>Geastrales</taxon>
        <taxon>Sphaerobolaceae</taxon>
        <taxon>Sphaerobolus</taxon>
    </lineage>
</organism>
<gene>
    <name evidence="1" type="ORF">M422DRAFT_780988</name>
</gene>
<feature type="non-terminal residue" evidence="1">
    <location>
        <position position="1"/>
    </location>
</feature>
<dbReference type="HOGENOM" id="CLU_2518831_0_0_1"/>
<evidence type="ECO:0000313" key="1">
    <source>
        <dbReference type="EMBL" id="KIJ39536.1"/>
    </source>
</evidence>
<accession>A0A0C9VP06</accession>